<dbReference type="Proteomes" id="UP000642829">
    <property type="component" value="Unassembled WGS sequence"/>
</dbReference>
<keyword evidence="14" id="KW-1185">Reference proteome</keyword>
<evidence type="ECO:0000256" key="4">
    <source>
        <dbReference type="ARBA" id="ARBA00022475"/>
    </source>
</evidence>
<dbReference type="GO" id="GO:0046872">
    <property type="term" value="F:metal ion binding"/>
    <property type="evidence" value="ECO:0007669"/>
    <property type="project" value="UniProtKB-KW"/>
</dbReference>
<dbReference type="RefSeq" id="WP_189516575.1">
    <property type="nucleotide sequence ID" value="NZ_BMXG01000022.1"/>
</dbReference>
<protein>
    <submittedName>
        <fullName evidence="13">Cytochrome D oxidase subunit I</fullName>
    </submittedName>
</protein>
<dbReference type="EMBL" id="BMXG01000022">
    <property type="protein sequence ID" value="GHC10007.1"/>
    <property type="molecule type" value="Genomic_DNA"/>
</dbReference>
<evidence type="ECO:0000256" key="1">
    <source>
        <dbReference type="ARBA" id="ARBA00004651"/>
    </source>
</evidence>
<dbReference type="GO" id="GO:0009055">
    <property type="term" value="F:electron transfer activity"/>
    <property type="evidence" value="ECO:0007669"/>
    <property type="project" value="TreeGrafter"/>
</dbReference>
<dbReference type="GO" id="GO:0070069">
    <property type="term" value="C:cytochrome complex"/>
    <property type="evidence" value="ECO:0007669"/>
    <property type="project" value="TreeGrafter"/>
</dbReference>
<dbReference type="PANTHER" id="PTHR43141">
    <property type="entry name" value="CYTOCHROME BD2 SUBUNIT II"/>
    <property type="match status" value="1"/>
</dbReference>
<gene>
    <name evidence="13" type="primary">cydB</name>
    <name evidence="13" type="ORF">GCM10007047_29250</name>
</gene>
<feature type="transmembrane region" description="Helical" evidence="12">
    <location>
        <begin position="193"/>
        <end position="215"/>
    </location>
</feature>
<dbReference type="GO" id="GO:0016682">
    <property type="term" value="F:oxidoreductase activity, acting on diphenols and related substances as donors, oxygen as acceptor"/>
    <property type="evidence" value="ECO:0007669"/>
    <property type="project" value="TreeGrafter"/>
</dbReference>
<evidence type="ECO:0000256" key="3">
    <source>
        <dbReference type="ARBA" id="ARBA00022448"/>
    </source>
</evidence>
<feature type="transmembrane region" description="Helical" evidence="12">
    <location>
        <begin position="160"/>
        <end position="181"/>
    </location>
</feature>
<keyword evidence="4" id="KW-1003">Cell membrane</keyword>
<dbReference type="NCBIfam" id="TIGR00203">
    <property type="entry name" value="cydB"/>
    <property type="match status" value="1"/>
</dbReference>
<feature type="transmembrane region" description="Helical" evidence="12">
    <location>
        <begin position="227"/>
        <end position="245"/>
    </location>
</feature>
<evidence type="ECO:0000256" key="8">
    <source>
        <dbReference type="ARBA" id="ARBA00022982"/>
    </source>
</evidence>
<dbReference type="InterPro" id="IPR003317">
    <property type="entry name" value="Cyt-d_oxidase_su2"/>
</dbReference>
<feature type="transmembrane region" description="Helical" evidence="12">
    <location>
        <begin position="305"/>
        <end position="328"/>
    </location>
</feature>
<feature type="transmembrane region" description="Helical" evidence="12">
    <location>
        <begin position="257"/>
        <end position="277"/>
    </location>
</feature>
<keyword evidence="5" id="KW-0349">Heme</keyword>
<reference evidence="13" key="1">
    <citation type="journal article" date="2014" name="Int. J. Syst. Evol. Microbiol.">
        <title>Complete genome sequence of Corynebacterium casei LMG S-19264T (=DSM 44701T), isolated from a smear-ripened cheese.</title>
        <authorList>
            <consortium name="US DOE Joint Genome Institute (JGI-PGF)"/>
            <person name="Walter F."/>
            <person name="Albersmeier A."/>
            <person name="Kalinowski J."/>
            <person name="Ruckert C."/>
        </authorList>
    </citation>
    <scope>NUCLEOTIDE SEQUENCE</scope>
    <source>
        <strain evidence="13">KCTC 12870</strain>
    </source>
</reference>
<evidence type="ECO:0000313" key="13">
    <source>
        <dbReference type="EMBL" id="GHC10007.1"/>
    </source>
</evidence>
<feature type="transmembrane region" description="Helical" evidence="12">
    <location>
        <begin position="80"/>
        <end position="98"/>
    </location>
</feature>
<dbReference type="AlphaFoldDB" id="A0A8J3DDI0"/>
<dbReference type="GO" id="GO:0005886">
    <property type="term" value="C:plasma membrane"/>
    <property type="evidence" value="ECO:0007669"/>
    <property type="project" value="UniProtKB-SubCell"/>
</dbReference>
<evidence type="ECO:0000256" key="12">
    <source>
        <dbReference type="SAM" id="Phobius"/>
    </source>
</evidence>
<keyword evidence="7" id="KW-0479">Metal-binding</keyword>
<reference evidence="13" key="2">
    <citation type="submission" date="2020-09" db="EMBL/GenBank/DDBJ databases">
        <authorList>
            <person name="Sun Q."/>
            <person name="Kim S."/>
        </authorList>
    </citation>
    <scope>NUCLEOTIDE SEQUENCE</scope>
    <source>
        <strain evidence="13">KCTC 12870</strain>
    </source>
</reference>
<dbReference type="PIRSF" id="PIRSF000267">
    <property type="entry name" value="Cyt_oxidse_sub2"/>
    <property type="match status" value="1"/>
</dbReference>
<proteinExistence type="inferred from homology"/>
<dbReference type="PANTHER" id="PTHR43141:SF5">
    <property type="entry name" value="CYTOCHROME BD-I UBIQUINOL OXIDASE SUBUNIT 2"/>
    <property type="match status" value="1"/>
</dbReference>
<feature type="transmembrane region" description="Helical" evidence="12">
    <location>
        <begin position="118"/>
        <end position="140"/>
    </location>
</feature>
<keyword evidence="3" id="KW-0813">Transport</keyword>
<keyword evidence="6 12" id="KW-0812">Transmembrane</keyword>
<evidence type="ECO:0000256" key="11">
    <source>
        <dbReference type="ARBA" id="ARBA00023136"/>
    </source>
</evidence>
<dbReference type="Pfam" id="PF02322">
    <property type="entry name" value="Cyt_bd_oxida_II"/>
    <property type="match status" value="1"/>
</dbReference>
<comment type="similarity">
    <text evidence="2">Belongs to the cytochrome ubiquinol oxidase subunit 2 family.</text>
</comment>
<evidence type="ECO:0000256" key="6">
    <source>
        <dbReference type="ARBA" id="ARBA00022692"/>
    </source>
</evidence>
<keyword evidence="9 12" id="KW-1133">Transmembrane helix</keyword>
<evidence type="ECO:0000256" key="2">
    <source>
        <dbReference type="ARBA" id="ARBA00007543"/>
    </source>
</evidence>
<organism evidence="13 14">
    <name type="scientific">Cerasicoccus arenae</name>
    <dbReference type="NCBI Taxonomy" id="424488"/>
    <lineage>
        <taxon>Bacteria</taxon>
        <taxon>Pseudomonadati</taxon>
        <taxon>Verrucomicrobiota</taxon>
        <taxon>Opitutia</taxon>
        <taxon>Puniceicoccales</taxon>
        <taxon>Cerasicoccaceae</taxon>
        <taxon>Cerasicoccus</taxon>
    </lineage>
</organism>
<evidence type="ECO:0000256" key="10">
    <source>
        <dbReference type="ARBA" id="ARBA00023004"/>
    </source>
</evidence>
<name>A0A8J3DDI0_9BACT</name>
<comment type="caution">
    <text evidence="13">The sequence shown here is derived from an EMBL/GenBank/DDBJ whole genome shotgun (WGS) entry which is preliminary data.</text>
</comment>
<evidence type="ECO:0000256" key="5">
    <source>
        <dbReference type="ARBA" id="ARBA00022617"/>
    </source>
</evidence>
<keyword evidence="8" id="KW-0249">Electron transport</keyword>
<comment type="subcellular location">
    <subcellularLocation>
        <location evidence="1">Cell membrane</location>
        <topology evidence="1">Multi-pass membrane protein</topology>
    </subcellularLocation>
</comment>
<dbReference type="GO" id="GO:0019646">
    <property type="term" value="P:aerobic electron transport chain"/>
    <property type="evidence" value="ECO:0007669"/>
    <property type="project" value="TreeGrafter"/>
</dbReference>
<evidence type="ECO:0000256" key="7">
    <source>
        <dbReference type="ARBA" id="ARBA00022723"/>
    </source>
</evidence>
<evidence type="ECO:0000313" key="14">
    <source>
        <dbReference type="Proteomes" id="UP000642829"/>
    </source>
</evidence>
<evidence type="ECO:0000256" key="9">
    <source>
        <dbReference type="ARBA" id="ARBA00022989"/>
    </source>
</evidence>
<sequence>MDVNSIWFILVGILFTGYVMLDGFDLGVGILHLFSKKDEDRRIGLNAIGPVWDGNEVWLVTGGGALFAAFPEVYATAFSGFYDAFMLLLCALIFRAVAIEFRSKEKSPIWRKSWDIAFASGSFLSAFLIGVAMGNITWGIPLDKHFEFTGNFLTLIHPYSIFLGITTVALFAMHGNIYLILKTEGEFQAKLRKWIKITIPIYVFCFLVFNFWTMYSCKHIEQALHDRALLLGFLALLAVLAVGAIPREVHKGREARAFFFSCAQMAFLMMLFGASVFPNMIFSNPNVENSLNIYNGSSTDKTLNFMLWVAIIGVPIVLTYTACVYYIFRGKVKITEESY</sequence>
<accession>A0A8J3DDI0</accession>
<feature type="transmembrane region" description="Helical" evidence="12">
    <location>
        <begin position="6"/>
        <end position="34"/>
    </location>
</feature>
<keyword evidence="10" id="KW-0408">Iron</keyword>
<keyword evidence="11 12" id="KW-0472">Membrane</keyword>